<proteinExistence type="inferred from homology"/>
<gene>
    <name evidence="3" type="ORF">SBA_pBAR3_0580</name>
</gene>
<dbReference type="Gene3D" id="1.10.10.1550">
    <property type="entry name" value="ROS/MUCR transcriptional regulator protein"/>
    <property type="match status" value="1"/>
</dbReference>
<geneLocation type="plasmid" evidence="3 4">
    <name>pBAR3</name>
</geneLocation>
<dbReference type="Pfam" id="PF05443">
    <property type="entry name" value="ROS_MUCR"/>
    <property type="match status" value="1"/>
</dbReference>
<reference evidence="3" key="1">
    <citation type="submission" date="2018-07" db="EMBL/GenBank/DDBJ databases">
        <title>Complete genome sequence of Sphingomonas bisphenolicum strain AO1, a bisphenol A degradative bacterium isolated from Japanese farm field.</title>
        <authorList>
            <person name="Murakami M."/>
            <person name="Koh M."/>
            <person name="Koba S."/>
            <person name="Matsumura Y."/>
        </authorList>
    </citation>
    <scope>NUCLEOTIDE SEQUENCE</scope>
    <source>
        <strain evidence="3">AO1</strain>
        <plasmid evidence="3">pBAR3</plasmid>
    </source>
</reference>
<dbReference type="Proteomes" id="UP001059971">
    <property type="component" value="Plasmid pBAR3"/>
</dbReference>
<organism evidence="3 4">
    <name type="scientific">Sphingomonas bisphenolicum</name>
    <dbReference type="NCBI Taxonomy" id="296544"/>
    <lineage>
        <taxon>Bacteria</taxon>
        <taxon>Pseudomonadati</taxon>
        <taxon>Pseudomonadota</taxon>
        <taxon>Alphaproteobacteria</taxon>
        <taxon>Sphingomonadales</taxon>
        <taxon>Sphingomonadaceae</taxon>
        <taxon>Sphingomonas</taxon>
    </lineage>
</organism>
<accession>A0ABM7G5S2</accession>
<name>A0ABM7G5S2_9SPHN</name>
<keyword evidence="3" id="KW-0614">Plasmid</keyword>
<evidence type="ECO:0000256" key="2">
    <source>
        <dbReference type="SAM" id="MobiDB-lite"/>
    </source>
</evidence>
<protein>
    <submittedName>
        <fullName evidence="3">MucR family transcriptional regulator</fullName>
    </submittedName>
</protein>
<evidence type="ECO:0000313" key="4">
    <source>
        <dbReference type="Proteomes" id="UP001059971"/>
    </source>
</evidence>
<evidence type="ECO:0000256" key="1">
    <source>
        <dbReference type="ARBA" id="ARBA00007031"/>
    </source>
</evidence>
<dbReference type="RefSeq" id="WP_008831017.1">
    <property type="nucleotide sequence ID" value="NZ_AP018821.1"/>
</dbReference>
<dbReference type="EMBL" id="AP018821">
    <property type="protein sequence ID" value="BBF72491.1"/>
    <property type="molecule type" value="Genomic_DNA"/>
</dbReference>
<comment type="similarity">
    <text evidence="1">Belongs to the ros/MucR family.</text>
</comment>
<sequence>MAQDLLVTLTVDIVAAHVSNNAVPAADLPALIEGVYGALNQAVAPAPEPQPEELRPAVSIRHSVKPDYLVCLEDGKKMKMLKRHLATHYGLSPDAYRAKWGLPKDYPMVAPSYRERRSTLAKANGLGRKPGEPAPAAKASGKGRRKLGIAAAKPAPDVPKR</sequence>
<feature type="region of interest" description="Disordered" evidence="2">
    <location>
        <begin position="120"/>
        <end position="161"/>
    </location>
</feature>
<dbReference type="InterPro" id="IPR041920">
    <property type="entry name" value="ROS/MUCR_sf"/>
</dbReference>
<dbReference type="InterPro" id="IPR008807">
    <property type="entry name" value="ROS_MUCR"/>
</dbReference>
<keyword evidence="4" id="KW-1185">Reference proteome</keyword>
<evidence type="ECO:0000313" key="3">
    <source>
        <dbReference type="EMBL" id="BBF72491.1"/>
    </source>
</evidence>